<dbReference type="EMBL" id="JAKZEL010000010">
    <property type="protein sequence ID" value="KAI4539916.1"/>
    <property type="molecule type" value="Genomic_DNA"/>
</dbReference>
<feature type="region of interest" description="Disordered" evidence="1">
    <location>
        <begin position="54"/>
        <end position="99"/>
    </location>
</feature>
<accession>A0AAD4U631</accession>
<name>A0AAD4U631_OVIAM</name>
<proteinExistence type="predicted"/>
<comment type="caution">
    <text evidence="2">The sequence shown here is derived from an EMBL/GenBank/DDBJ whole genome shotgun (WGS) entry which is preliminary data.</text>
</comment>
<sequence>MESESGTPRPGSSHQPDALQTGKDFPFGLLPMQMCEDSGSDISGTEHLLLIGKHAQHRAAGSQPRALSAPWEPEPQPQRAGAGFSISRGQDVVRPQAPSPGSRYLALYPRVSELVTGRAGSAWLRSEPGGAQSERRTPPQLLPGPSPVLSRNRHFIFMYVSFITDVLPFYVLASIQAYQTLDLLISSDSSPAGFSAFIPEAHTEVKCCERNSSPTLPGVPMPSLQTPCGGPSRYCETEESEHTSH</sequence>
<evidence type="ECO:0000313" key="3">
    <source>
        <dbReference type="Proteomes" id="UP001214576"/>
    </source>
</evidence>
<reference evidence="2" key="1">
    <citation type="submission" date="2022-03" db="EMBL/GenBank/DDBJ databases">
        <title>Genomic analyses of argali, domestic sheep and their hybrids provide insights into chromosomal evolution, heterosis and genetic basis of agronomic traits.</title>
        <authorList>
            <person name="Li M."/>
        </authorList>
    </citation>
    <scope>NUCLEOTIDE SEQUENCE</scope>
    <source>
        <strain evidence="2">CAU-MHL-2022a</strain>
        <tissue evidence="2">Skin</tissue>
    </source>
</reference>
<dbReference type="Proteomes" id="UP001214576">
    <property type="component" value="Unassembled WGS sequence"/>
</dbReference>
<feature type="region of interest" description="Disordered" evidence="1">
    <location>
        <begin position="123"/>
        <end position="145"/>
    </location>
</feature>
<dbReference type="AlphaFoldDB" id="A0AAD4U631"/>
<organism evidence="2 3">
    <name type="scientific">Ovis ammon polii</name>
    <dbReference type="NCBI Taxonomy" id="230172"/>
    <lineage>
        <taxon>Eukaryota</taxon>
        <taxon>Metazoa</taxon>
        <taxon>Chordata</taxon>
        <taxon>Craniata</taxon>
        <taxon>Vertebrata</taxon>
        <taxon>Euteleostomi</taxon>
        <taxon>Mammalia</taxon>
        <taxon>Eutheria</taxon>
        <taxon>Laurasiatheria</taxon>
        <taxon>Artiodactyla</taxon>
        <taxon>Ruminantia</taxon>
        <taxon>Pecora</taxon>
        <taxon>Bovidae</taxon>
        <taxon>Caprinae</taxon>
        <taxon>Ovis</taxon>
    </lineage>
</organism>
<evidence type="ECO:0000256" key="1">
    <source>
        <dbReference type="SAM" id="MobiDB-lite"/>
    </source>
</evidence>
<feature type="compositionally biased region" description="Polar residues" evidence="1">
    <location>
        <begin position="1"/>
        <end position="15"/>
    </location>
</feature>
<evidence type="ECO:0000313" key="2">
    <source>
        <dbReference type="EMBL" id="KAI4539916.1"/>
    </source>
</evidence>
<keyword evidence="3" id="KW-1185">Reference proteome</keyword>
<gene>
    <name evidence="2" type="ORF">MG293_010311</name>
</gene>
<feature type="region of interest" description="Disordered" evidence="1">
    <location>
        <begin position="216"/>
        <end position="245"/>
    </location>
</feature>
<protein>
    <submittedName>
        <fullName evidence="2">Uncharacterized protein</fullName>
    </submittedName>
</protein>
<feature type="region of interest" description="Disordered" evidence="1">
    <location>
        <begin position="1"/>
        <end position="25"/>
    </location>
</feature>